<name>A0A2H0QWY7_9BACT</name>
<protein>
    <recommendedName>
        <fullName evidence="1">Right handed beta helix domain-containing protein</fullName>
    </recommendedName>
</protein>
<dbReference type="InterPro" id="IPR039448">
    <property type="entry name" value="Beta_helix"/>
</dbReference>
<gene>
    <name evidence="2" type="ORF">COV34_01875</name>
</gene>
<dbReference type="EMBL" id="PCXL01000011">
    <property type="protein sequence ID" value="PIR38334.1"/>
    <property type="molecule type" value="Genomic_DNA"/>
</dbReference>
<evidence type="ECO:0000313" key="3">
    <source>
        <dbReference type="Proteomes" id="UP000231333"/>
    </source>
</evidence>
<evidence type="ECO:0000259" key="1">
    <source>
        <dbReference type="Pfam" id="PF13229"/>
    </source>
</evidence>
<dbReference type="AlphaFoldDB" id="A0A2H0QWY7"/>
<dbReference type="SUPFAM" id="SSF51126">
    <property type="entry name" value="Pectin lyase-like"/>
    <property type="match status" value="1"/>
</dbReference>
<dbReference type="InterPro" id="IPR011050">
    <property type="entry name" value="Pectin_lyase_fold/virulence"/>
</dbReference>
<dbReference type="Pfam" id="PF13229">
    <property type="entry name" value="Beta_helix"/>
    <property type="match status" value="1"/>
</dbReference>
<organism evidence="2 3">
    <name type="scientific">Candidatus Zambryskibacteria bacterium CG10_big_fil_rev_8_21_14_0_10_42_12</name>
    <dbReference type="NCBI Taxonomy" id="1975115"/>
    <lineage>
        <taxon>Bacteria</taxon>
        <taxon>Candidatus Zambryskiibacteriota</taxon>
    </lineage>
</organism>
<dbReference type="Proteomes" id="UP000231333">
    <property type="component" value="Unassembled WGS sequence"/>
</dbReference>
<reference evidence="2 3" key="1">
    <citation type="submission" date="2017-09" db="EMBL/GenBank/DDBJ databases">
        <title>Depth-based differentiation of microbial function through sediment-hosted aquifers and enrichment of novel symbionts in the deep terrestrial subsurface.</title>
        <authorList>
            <person name="Probst A.J."/>
            <person name="Ladd B."/>
            <person name="Jarett J.K."/>
            <person name="Geller-Mcgrath D.E."/>
            <person name="Sieber C.M."/>
            <person name="Emerson J.B."/>
            <person name="Anantharaman K."/>
            <person name="Thomas B.C."/>
            <person name="Malmstrom R."/>
            <person name="Stieglmeier M."/>
            <person name="Klingl A."/>
            <person name="Woyke T."/>
            <person name="Ryan C.M."/>
            <person name="Banfield J.F."/>
        </authorList>
    </citation>
    <scope>NUCLEOTIDE SEQUENCE [LARGE SCALE GENOMIC DNA]</scope>
    <source>
        <strain evidence="2">CG10_big_fil_rev_8_21_14_0_10_42_12</strain>
    </source>
</reference>
<evidence type="ECO:0000313" key="2">
    <source>
        <dbReference type="EMBL" id="PIR38334.1"/>
    </source>
</evidence>
<feature type="domain" description="Right handed beta helix" evidence="1">
    <location>
        <begin position="2"/>
        <end position="93"/>
    </location>
</feature>
<proteinExistence type="predicted"/>
<sequence>MYIENNILENNALEILLTNTDNVFITENTVRHMSTPETDAPRTTLLWFELSNDVVIRNNTFTYKTDVRNKNSFIVYTSSQELQELTFTDNSWSQSLDQAITDQNVLNIR</sequence>
<accession>A0A2H0QWY7</accession>
<comment type="caution">
    <text evidence="2">The sequence shown here is derived from an EMBL/GenBank/DDBJ whole genome shotgun (WGS) entry which is preliminary data.</text>
</comment>